<accession>A0A8S5LRP1</accession>
<proteinExistence type="predicted"/>
<dbReference type="EMBL" id="BK015903">
    <property type="protein sequence ID" value="DAD72610.1"/>
    <property type="molecule type" value="Genomic_DNA"/>
</dbReference>
<feature type="transmembrane region" description="Helical" evidence="1">
    <location>
        <begin position="6"/>
        <end position="26"/>
    </location>
</feature>
<evidence type="ECO:0000256" key="1">
    <source>
        <dbReference type="SAM" id="Phobius"/>
    </source>
</evidence>
<keyword evidence="1" id="KW-0812">Transmembrane</keyword>
<evidence type="ECO:0000313" key="2">
    <source>
        <dbReference type="EMBL" id="DAD72610.1"/>
    </source>
</evidence>
<sequence length="37" mass="4422">MSALISQYLIAISQCLVWLIFLRMIADIFRDFIFNQK</sequence>
<protein>
    <submittedName>
        <fullName evidence="2">Uncharacterized protein</fullName>
    </submittedName>
</protein>
<keyword evidence="1" id="KW-0472">Membrane</keyword>
<keyword evidence="1" id="KW-1133">Transmembrane helix</keyword>
<reference evidence="2" key="1">
    <citation type="journal article" date="2021" name="Proc. Natl. Acad. Sci. U.S.A.">
        <title>A Catalog of Tens of Thousands of Viruses from Human Metagenomes Reveals Hidden Associations with Chronic Diseases.</title>
        <authorList>
            <person name="Tisza M.J."/>
            <person name="Buck C.B."/>
        </authorList>
    </citation>
    <scope>NUCLEOTIDE SEQUENCE</scope>
    <source>
        <strain evidence="2">CtD5y3</strain>
    </source>
</reference>
<organism evidence="2">
    <name type="scientific">Inoviridae sp. ctD5y3</name>
    <dbReference type="NCBI Taxonomy" id="2827624"/>
    <lineage>
        <taxon>Viruses</taxon>
        <taxon>Monodnaviria</taxon>
        <taxon>Loebvirae</taxon>
        <taxon>Hofneiviricota</taxon>
        <taxon>Faserviricetes</taxon>
        <taxon>Tubulavirales</taxon>
        <taxon>Inoviridae</taxon>
    </lineage>
</organism>
<name>A0A8S5LRP1_9VIRU</name>